<name>A0ABT2RGG8_9ENTR</name>
<dbReference type="EMBL" id="JAMHKS010000078">
    <property type="protein sequence ID" value="MCU6679992.1"/>
    <property type="molecule type" value="Genomic_DNA"/>
</dbReference>
<proteinExistence type="predicted"/>
<organism evidence="1 2">
    <name type="scientific">Leclercia tamurae</name>
    <dbReference type="NCBI Taxonomy" id="2926467"/>
    <lineage>
        <taxon>Bacteria</taxon>
        <taxon>Pseudomonadati</taxon>
        <taxon>Pseudomonadota</taxon>
        <taxon>Gammaproteobacteria</taxon>
        <taxon>Enterobacterales</taxon>
        <taxon>Enterobacteriaceae</taxon>
        <taxon>Leclercia</taxon>
    </lineage>
</organism>
<gene>
    <name evidence="1" type="ORF">M8318_20305</name>
</gene>
<keyword evidence="2" id="KW-1185">Reference proteome</keyword>
<dbReference type="RefSeq" id="WP_262664252.1">
    <property type="nucleotide sequence ID" value="NZ_JAMHKS010000078.1"/>
</dbReference>
<comment type="caution">
    <text evidence="1">The sequence shown here is derived from an EMBL/GenBank/DDBJ whole genome shotgun (WGS) entry which is preliminary data.</text>
</comment>
<protein>
    <recommendedName>
        <fullName evidence="3">AP2 domain</fullName>
    </recommendedName>
</protein>
<reference evidence="1" key="1">
    <citation type="submission" date="2022-05" db="EMBL/GenBank/DDBJ databases">
        <title>Description of a novel species of Leclercia; Leclercia tamurae and the Proposal for a Novel Genus Silvania gen. nov. Containing Two Novel Species Silvania hatchlandensis sp. nov. and Silvania confinis sp. nov. Isolated from the Rhizosphere of Oak.</title>
        <authorList>
            <person name="Maddock D.W."/>
            <person name="Brady C.L."/>
            <person name="Denman S."/>
            <person name="Arnold D."/>
        </authorList>
    </citation>
    <scope>NUCLEOTIDE SEQUENCE</scope>
    <source>
        <strain evidence="1">H6S3</strain>
    </source>
</reference>
<evidence type="ECO:0000313" key="2">
    <source>
        <dbReference type="Proteomes" id="UP001062027"/>
    </source>
</evidence>
<dbReference type="Proteomes" id="UP001062027">
    <property type="component" value="Unassembled WGS sequence"/>
</dbReference>
<sequence length="203" mass="23226">MSKKLVCGIGINDVPDFSKTREGKNWYGVMNRGYSPKLKMRQPTYANVTVHPDWWCSSNFKNSAIHNHYVPGYSLDKDILMPGNTEYSEMACRYVPQYLNNLLLDRGNARGSMLGVTENGKGFQARCCQLQANGKYKRVCLGTFEKPEQAHAAWQTAKIVAIEKVIARYKTEPMPLREIIAALKLRIRKLKNDIRKKRITVKL</sequence>
<accession>A0ABT2RGG8</accession>
<evidence type="ECO:0000313" key="1">
    <source>
        <dbReference type="EMBL" id="MCU6679992.1"/>
    </source>
</evidence>
<evidence type="ECO:0008006" key="3">
    <source>
        <dbReference type="Google" id="ProtNLM"/>
    </source>
</evidence>